<dbReference type="SUPFAM" id="SSF56112">
    <property type="entry name" value="Protein kinase-like (PK-like)"/>
    <property type="match status" value="1"/>
</dbReference>
<dbReference type="Proteomes" id="UP000800094">
    <property type="component" value="Unassembled WGS sequence"/>
</dbReference>
<gene>
    <name evidence="2" type="ORF">BU26DRAFT_583105</name>
</gene>
<dbReference type="InterPro" id="IPR051678">
    <property type="entry name" value="AGP_Transferase"/>
</dbReference>
<sequence length="427" mass="49354">MVILRLLSERSAVFISRACIWVYKPSSSPATLLSTKLPFLSHFYYLLPSPVIMLDRSTLMLKHYGTDDPEKVKAIIEEDKKAAHRIPDNKLVKMPFPYYAPSDSLPPIPTPEDVENALTPEYLRSNREGSWADVFRINTVYAVKFSQNNKLLQEAENLLFLQEHEIRTPKVYAVFSHQGADPLGYLKRRLRKTWTRSTLPTYYYLVMDFVDGVGLNDNSWQDFTLEARMKIYDKIGEQVRLLRSIPPPNPSYYGRINYQGYHPYDMIIGPTRDLVGPFNTYKAFLDHLYNNFESNLAGKLTRDGSEIKATHQLFSSNFFDCFDESSKSGEPKLSHMDLKLENMIFVPSASNPSNRVEDYDVWIIDWEYLCWYPAWAEAAAARQQLPRHHTDECVEAEWGVSRGIKPFYSAQARFFGECRFAFGGTFC</sequence>
<dbReference type="PANTHER" id="PTHR21310:SF48">
    <property type="entry name" value="AMINOGLYCOSIDE PHOSPHOTRANSFERASE DOMAIN-CONTAINING PROTEIN"/>
    <property type="match status" value="1"/>
</dbReference>
<dbReference type="PANTHER" id="PTHR21310">
    <property type="entry name" value="AMINOGLYCOSIDE PHOSPHOTRANSFERASE-RELATED-RELATED"/>
    <property type="match status" value="1"/>
</dbReference>
<organism evidence="2 3">
    <name type="scientific">Trematosphaeria pertusa</name>
    <dbReference type="NCBI Taxonomy" id="390896"/>
    <lineage>
        <taxon>Eukaryota</taxon>
        <taxon>Fungi</taxon>
        <taxon>Dikarya</taxon>
        <taxon>Ascomycota</taxon>
        <taxon>Pezizomycotina</taxon>
        <taxon>Dothideomycetes</taxon>
        <taxon>Pleosporomycetidae</taxon>
        <taxon>Pleosporales</taxon>
        <taxon>Massarineae</taxon>
        <taxon>Trematosphaeriaceae</taxon>
        <taxon>Trematosphaeria</taxon>
    </lineage>
</organism>
<feature type="domain" description="Aminoglycoside phosphotransferase" evidence="1">
    <location>
        <begin position="130"/>
        <end position="395"/>
    </location>
</feature>
<dbReference type="InterPro" id="IPR002575">
    <property type="entry name" value="Aminoglycoside_PTrfase"/>
</dbReference>
<reference evidence="2" key="1">
    <citation type="journal article" date="2020" name="Stud. Mycol.">
        <title>101 Dothideomycetes genomes: a test case for predicting lifestyles and emergence of pathogens.</title>
        <authorList>
            <person name="Haridas S."/>
            <person name="Albert R."/>
            <person name="Binder M."/>
            <person name="Bloem J."/>
            <person name="Labutti K."/>
            <person name="Salamov A."/>
            <person name="Andreopoulos B."/>
            <person name="Baker S."/>
            <person name="Barry K."/>
            <person name="Bills G."/>
            <person name="Bluhm B."/>
            <person name="Cannon C."/>
            <person name="Castanera R."/>
            <person name="Culley D."/>
            <person name="Daum C."/>
            <person name="Ezra D."/>
            <person name="Gonzalez J."/>
            <person name="Henrissat B."/>
            <person name="Kuo A."/>
            <person name="Liang C."/>
            <person name="Lipzen A."/>
            <person name="Lutzoni F."/>
            <person name="Magnuson J."/>
            <person name="Mondo S."/>
            <person name="Nolan M."/>
            <person name="Ohm R."/>
            <person name="Pangilinan J."/>
            <person name="Park H.-J."/>
            <person name="Ramirez L."/>
            <person name="Alfaro M."/>
            <person name="Sun H."/>
            <person name="Tritt A."/>
            <person name="Yoshinaga Y."/>
            <person name="Zwiers L.-H."/>
            <person name="Turgeon B."/>
            <person name="Goodwin S."/>
            <person name="Spatafora J."/>
            <person name="Crous P."/>
            <person name="Grigoriev I."/>
        </authorList>
    </citation>
    <scope>NUCLEOTIDE SEQUENCE</scope>
    <source>
        <strain evidence="2">CBS 122368</strain>
    </source>
</reference>
<dbReference type="Gene3D" id="3.90.1200.10">
    <property type="match status" value="1"/>
</dbReference>
<name>A0A6A6IVN0_9PLEO</name>
<dbReference type="InterPro" id="IPR011009">
    <property type="entry name" value="Kinase-like_dom_sf"/>
</dbReference>
<dbReference type="EMBL" id="ML987190">
    <property type="protein sequence ID" value="KAF2254474.1"/>
    <property type="molecule type" value="Genomic_DNA"/>
</dbReference>
<dbReference type="OrthoDB" id="3792302at2759"/>
<evidence type="ECO:0000313" key="2">
    <source>
        <dbReference type="EMBL" id="KAF2254474.1"/>
    </source>
</evidence>
<dbReference type="Pfam" id="PF01636">
    <property type="entry name" value="APH"/>
    <property type="match status" value="1"/>
</dbReference>
<protein>
    <recommendedName>
        <fullName evidence="1">Aminoglycoside phosphotransferase domain-containing protein</fullName>
    </recommendedName>
</protein>
<dbReference type="AlphaFoldDB" id="A0A6A6IVN0"/>
<proteinExistence type="predicted"/>
<accession>A0A6A6IVN0</accession>
<keyword evidence="3" id="KW-1185">Reference proteome</keyword>
<evidence type="ECO:0000259" key="1">
    <source>
        <dbReference type="Pfam" id="PF01636"/>
    </source>
</evidence>
<dbReference type="RefSeq" id="XP_033689478.1">
    <property type="nucleotide sequence ID" value="XM_033834555.1"/>
</dbReference>
<dbReference type="GeneID" id="54587885"/>
<evidence type="ECO:0000313" key="3">
    <source>
        <dbReference type="Proteomes" id="UP000800094"/>
    </source>
</evidence>